<keyword evidence="1" id="KW-0812">Transmembrane</keyword>
<keyword evidence="1" id="KW-0472">Membrane</keyword>
<organism evidence="2 3">
    <name type="scientific">Acetobacter pasteurianus</name>
    <name type="common">Acetobacter turbidans</name>
    <dbReference type="NCBI Taxonomy" id="438"/>
    <lineage>
        <taxon>Bacteria</taxon>
        <taxon>Pseudomonadati</taxon>
        <taxon>Pseudomonadota</taxon>
        <taxon>Alphaproteobacteria</taxon>
        <taxon>Acetobacterales</taxon>
        <taxon>Acetobacteraceae</taxon>
        <taxon>Acetobacter</taxon>
    </lineage>
</organism>
<protein>
    <submittedName>
        <fullName evidence="2">Uncharacterized protein</fullName>
    </submittedName>
</protein>
<sequence length="662" mass="76554">MVNKKYSEKYNMQTFNAAWLQKIRDFIATADVISCDVFDTLIHRKTRKPTDIFELVSEQIIHENAFPRDEHLIVSFPTIRVYAEQKARDDAFVRYKHWEVSIKDIYDSFQEITNCSDEIRHYLLEKERYWELQLTYPNPIMLNILNEALNNGKKIILCSDMYSAANIIQNRIEHAGYPKNLPIIVSCENSCSKHDGKLFSILKKKFPYGTKIVHIGDNVHADVKMAQKNDIPSLHFSYKEDIDRIFLSHIASTEENLVNSLSHGIARYLLIQNEGRNVHDLWYLSGISVFGPLFVGYFLWLINNLKKNTFSKILFLARDGYFFHKMYQKWAKQLDLNTPSEYAYVSRGTLLYPSLSDMNWDRLWYQFGGKKNKSLKEICEKIGLPTSLYLKKATECNIFDVNQEFESNSSLLHKFFVSLGPDILNESKKKRDIVSKYLRKFIPDHDSVALCDIGWAGNIQGSMSRILRTSGDTTKLEGFYFGTFPWSEMNASIYDTFHGYLVNGDNIQDYNDILLNGGVELLEFATMAPHGTTLGYRETETDINPILETSTDDQRMQKLSSAIQSGAWDFANAIMEILPVLGEEEFITRSWADSFIDFVSYPSIHEARTFGVVTHSDAPGATCNRTHLISTPRSSDEEDIEYAEKRSFWKYGFETLYKERCK</sequence>
<dbReference type="InterPro" id="IPR023214">
    <property type="entry name" value="HAD_sf"/>
</dbReference>
<dbReference type="CDD" id="cd01427">
    <property type="entry name" value="HAD_like"/>
    <property type="match status" value="1"/>
</dbReference>
<evidence type="ECO:0000256" key="1">
    <source>
        <dbReference type="SAM" id="Phobius"/>
    </source>
</evidence>
<comment type="caution">
    <text evidence="2">The sequence shown here is derived from an EMBL/GenBank/DDBJ whole genome shotgun (WGS) entry which is preliminary data.</text>
</comment>
<dbReference type="InterPro" id="IPR036412">
    <property type="entry name" value="HAD-like_sf"/>
</dbReference>
<dbReference type="Proteomes" id="UP000093796">
    <property type="component" value="Unassembled WGS sequence"/>
</dbReference>
<proteinExistence type="predicted"/>
<dbReference type="InterPro" id="IPR006439">
    <property type="entry name" value="HAD-SF_hydro_IA"/>
</dbReference>
<accession>A0A1A0D4U8</accession>
<feature type="transmembrane region" description="Helical" evidence="1">
    <location>
        <begin position="281"/>
        <end position="302"/>
    </location>
</feature>
<dbReference type="OrthoDB" id="7215643at2"/>
<evidence type="ECO:0000313" key="2">
    <source>
        <dbReference type="EMBL" id="OAZ69592.1"/>
    </source>
</evidence>
<dbReference type="RefSeq" id="WP_064776321.1">
    <property type="nucleotide sequence ID" value="NZ_LYUD01000123.1"/>
</dbReference>
<gene>
    <name evidence="2" type="ORF">SRCM100623_02308</name>
</gene>
<dbReference type="PATRIC" id="fig|438.15.peg.2553"/>
<dbReference type="AlphaFoldDB" id="A0A1A0D4U8"/>
<dbReference type="Gene3D" id="3.40.50.1000">
    <property type="entry name" value="HAD superfamily/HAD-like"/>
    <property type="match status" value="1"/>
</dbReference>
<keyword evidence="1" id="KW-1133">Transmembrane helix</keyword>
<dbReference type="SUPFAM" id="SSF56784">
    <property type="entry name" value="HAD-like"/>
    <property type="match status" value="1"/>
</dbReference>
<evidence type="ECO:0000313" key="3">
    <source>
        <dbReference type="Proteomes" id="UP000093796"/>
    </source>
</evidence>
<reference evidence="2 3" key="1">
    <citation type="submission" date="2016-05" db="EMBL/GenBank/DDBJ databases">
        <title>Genome sequencing of Acetobacter pasteurianus strain SRCM100623.</title>
        <authorList>
            <person name="Song Y.R."/>
        </authorList>
    </citation>
    <scope>NUCLEOTIDE SEQUENCE [LARGE SCALE GENOMIC DNA]</scope>
    <source>
        <strain evidence="2 3">SRCM100623</strain>
    </source>
</reference>
<dbReference type="NCBIfam" id="TIGR01549">
    <property type="entry name" value="HAD-SF-IA-v1"/>
    <property type="match status" value="1"/>
</dbReference>
<dbReference type="EMBL" id="LYUD01000123">
    <property type="protein sequence ID" value="OAZ69592.1"/>
    <property type="molecule type" value="Genomic_DNA"/>
</dbReference>
<name>A0A1A0D4U8_ACEPA</name>